<evidence type="ECO:0000313" key="12">
    <source>
        <dbReference type="Proteomes" id="UP000619293"/>
    </source>
</evidence>
<evidence type="ECO:0000313" key="11">
    <source>
        <dbReference type="EMBL" id="GIF93658.1"/>
    </source>
</evidence>
<keyword evidence="3 7" id="KW-0136">Cellulose degradation</keyword>
<feature type="region of interest" description="Disordered" evidence="8">
    <location>
        <begin position="405"/>
        <end position="464"/>
    </location>
</feature>
<evidence type="ECO:0000256" key="5">
    <source>
        <dbReference type="ARBA" id="ARBA00023295"/>
    </source>
</evidence>
<dbReference type="RefSeq" id="WP_191837569.1">
    <property type="nucleotide sequence ID" value="NZ_BAAALB010000033.1"/>
</dbReference>
<reference evidence="11 12" key="1">
    <citation type="submission" date="2021-01" db="EMBL/GenBank/DDBJ databases">
        <title>Whole genome shotgun sequence of Catellatospora chokoriensis NBRC 107358.</title>
        <authorList>
            <person name="Komaki H."/>
            <person name="Tamura T."/>
        </authorList>
    </citation>
    <scope>NUCLEOTIDE SEQUENCE [LARGE SCALE GENOMIC DNA]</scope>
    <source>
        <strain evidence="11 12">NBRC 107358</strain>
    </source>
</reference>
<evidence type="ECO:0000256" key="4">
    <source>
        <dbReference type="ARBA" id="ARBA00023277"/>
    </source>
</evidence>
<dbReference type="Gene3D" id="2.60.40.290">
    <property type="match status" value="1"/>
</dbReference>
<dbReference type="PROSITE" id="PS00561">
    <property type="entry name" value="CBM2_A"/>
    <property type="match status" value="1"/>
</dbReference>
<dbReference type="SMART" id="SM00637">
    <property type="entry name" value="CBD_II"/>
    <property type="match status" value="1"/>
</dbReference>
<dbReference type="InterPro" id="IPR001919">
    <property type="entry name" value="CBD2"/>
</dbReference>
<accession>A0A8J3NV81</accession>
<dbReference type="InterPro" id="IPR018087">
    <property type="entry name" value="Glyco_hydro_5_CS"/>
</dbReference>
<evidence type="ECO:0000256" key="6">
    <source>
        <dbReference type="ARBA" id="ARBA00023326"/>
    </source>
</evidence>
<dbReference type="GO" id="GO:0030247">
    <property type="term" value="F:polysaccharide binding"/>
    <property type="evidence" value="ECO:0007669"/>
    <property type="project" value="UniProtKB-UniRule"/>
</dbReference>
<dbReference type="Proteomes" id="UP000619293">
    <property type="component" value="Unassembled WGS sequence"/>
</dbReference>
<feature type="compositionally biased region" description="Low complexity" evidence="8">
    <location>
        <begin position="450"/>
        <end position="462"/>
    </location>
</feature>
<evidence type="ECO:0000256" key="2">
    <source>
        <dbReference type="ARBA" id="ARBA00022801"/>
    </source>
</evidence>
<protein>
    <recommendedName>
        <fullName evidence="7">Endoglucanase</fullName>
        <ecNumber evidence="7">3.2.1.4</ecNumber>
    </recommendedName>
</protein>
<dbReference type="EMBL" id="BONG01000069">
    <property type="protein sequence ID" value="GIF93658.1"/>
    <property type="molecule type" value="Genomic_DNA"/>
</dbReference>
<dbReference type="Pfam" id="PF00150">
    <property type="entry name" value="Cellulase"/>
    <property type="match status" value="1"/>
</dbReference>
<dbReference type="GO" id="GO:0030245">
    <property type="term" value="P:cellulose catabolic process"/>
    <property type="evidence" value="ECO:0007669"/>
    <property type="project" value="UniProtKB-KW"/>
</dbReference>
<proteinExistence type="inferred from homology"/>
<keyword evidence="4 7" id="KW-0119">Carbohydrate metabolism</keyword>
<gene>
    <name evidence="11" type="ORF">Cch02nite_71020</name>
</gene>
<feature type="chain" id="PRO_5035205940" description="Endoglucanase" evidence="9">
    <location>
        <begin position="38"/>
        <end position="567"/>
    </location>
</feature>
<dbReference type="InterPro" id="IPR017853">
    <property type="entry name" value="GH"/>
</dbReference>
<dbReference type="PANTHER" id="PTHR35923">
    <property type="entry name" value="MAJOR EXTRACELLULAR ENDOGLUCANASE"/>
    <property type="match status" value="1"/>
</dbReference>
<evidence type="ECO:0000256" key="3">
    <source>
        <dbReference type="ARBA" id="ARBA00023001"/>
    </source>
</evidence>
<evidence type="ECO:0000256" key="9">
    <source>
        <dbReference type="SAM" id="SignalP"/>
    </source>
</evidence>
<comment type="catalytic activity">
    <reaction evidence="1 7">
        <text>Endohydrolysis of (1-&gt;4)-beta-D-glucosidic linkages in cellulose, lichenin and cereal beta-D-glucans.</text>
        <dbReference type="EC" id="3.2.1.4"/>
    </reaction>
</comment>
<dbReference type="Gene3D" id="3.20.20.80">
    <property type="entry name" value="Glycosidases"/>
    <property type="match status" value="1"/>
</dbReference>
<dbReference type="PANTHER" id="PTHR35923:SF2">
    <property type="entry name" value="ENDOGLUCANASE"/>
    <property type="match status" value="1"/>
</dbReference>
<dbReference type="InterPro" id="IPR008965">
    <property type="entry name" value="CBM2/CBM3_carb-bd_dom_sf"/>
</dbReference>
<dbReference type="EC" id="3.2.1.4" evidence="7"/>
<dbReference type="AlphaFoldDB" id="A0A8J3NV81"/>
<evidence type="ECO:0000256" key="7">
    <source>
        <dbReference type="RuleBase" id="RU361153"/>
    </source>
</evidence>
<keyword evidence="6 7" id="KW-0624">Polysaccharide degradation</keyword>
<dbReference type="PROSITE" id="PS51173">
    <property type="entry name" value="CBM2"/>
    <property type="match status" value="1"/>
</dbReference>
<dbReference type="InterPro" id="IPR012291">
    <property type="entry name" value="CBM2_carb-bd_dom_sf"/>
</dbReference>
<organism evidence="11 12">
    <name type="scientific">Catellatospora chokoriensis</name>
    <dbReference type="NCBI Taxonomy" id="310353"/>
    <lineage>
        <taxon>Bacteria</taxon>
        <taxon>Bacillati</taxon>
        <taxon>Actinomycetota</taxon>
        <taxon>Actinomycetes</taxon>
        <taxon>Micromonosporales</taxon>
        <taxon>Micromonosporaceae</taxon>
        <taxon>Catellatospora</taxon>
    </lineage>
</organism>
<keyword evidence="9" id="KW-0732">Signal</keyword>
<keyword evidence="12" id="KW-1185">Reference proteome</keyword>
<dbReference type="GO" id="GO:0008810">
    <property type="term" value="F:cellulase activity"/>
    <property type="evidence" value="ECO:0007669"/>
    <property type="project" value="UniProtKB-EC"/>
</dbReference>
<dbReference type="Pfam" id="PF00553">
    <property type="entry name" value="CBM_2"/>
    <property type="match status" value="1"/>
</dbReference>
<name>A0A8J3NV81_9ACTN</name>
<evidence type="ECO:0000259" key="10">
    <source>
        <dbReference type="PROSITE" id="PS51173"/>
    </source>
</evidence>
<dbReference type="SUPFAM" id="SSF51445">
    <property type="entry name" value="(Trans)glycosidases"/>
    <property type="match status" value="1"/>
</dbReference>
<feature type="domain" description="CBM2" evidence="10">
    <location>
        <begin position="460"/>
        <end position="567"/>
    </location>
</feature>
<dbReference type="PROSITE" id="PS00659">
    <property type="entry name" value="GLYCOSYL_HYDROL_F5"/>
    <property type="match status" value="1"/>
</dbReference>
<dbReference type="InterPro" id="IPR001547">
    <property type="entry name" value="Glyco_hydro_5"/>
</dbReference>
<dbReference type="InterPro" id="IPR018366">
    <property type="entry name" value="CBM2_CS"/>
</dbReference>
<sequence length="567" mass="59912">MRWKTRTTAVTAALAAALAAAATALVAITFSAGPANADTGTGYLRTSGRNIVDSTGRTVRLTGINWFGMETDNKTFHGLWANAPATWKGQLDRMASLGFNTLRVPYSGDALKAGAVATGINDFTNPDLVGNSPLQILDKVINYAGTKGMRVILDRHRPTAAGQTPLWYTASVSEASMIADWVMLAQRYAGNSTVIGADLFNEPHAEGTDPNATGACWGCDVQARDWRLAAERIGNAVLAANPNWLIFVEGVSCLSGGVANEWDGIPDDPMACDWWGGNLSAAIDKPVRLNVANRLVYSPHEYGISVYDRQKWFNDPNFPNNLPAVWDFFWGKLARQNVAPILVGEFGSTLANPLDTQWLTKLMGYIGENGLSFTYWSWNPNSGDTGGIALDDWYSINQTKYNILQPYLNPPSGNPNPTTPGPSPSVSPSRPPSPSPSASPSRPPSPSPSVSPSASPSASPSPGTEACTKVVVITNSWQGGYQAEVRVTNTGTSAVNPWTVTWSVPSGVALTNGWNATVTQSGTTFTAAAPTWNTSLAAGATATIGFTATGPSSPAPSNVRLNGAVCA</sequence>
<comment type="caution">
    <text evidence="11">The sequence shown here is derived from an EMBL/GenBank/DDBJ whole genome shotgun (WGS) entry which is preliminary data.</text>
</comment>
<keyword evidence="2 7" id="KW-0378">Hydrolase</keyword>
<feature type="compositionally biased region" description="Pro residues" evidence="8">
    <location>
        <begin position="408"/>
        <end position="449"/>
    </location>
</feature>
<keyword evidence="5 7" id="KW-0326">Glycosidase</keyword>
<evidence type="ECO:0000256" key="1">
    <source>
        <dbReference type="ARBA" id="ARBA00000966"/>
    </source>
</evidence>
<dbReference type="SUPFAM" id="SSF49384">
    <property type="entry name" value="Carbohydrate-binding domain"/>
    <property type="match status" value="1"/>
</dbReference>
<evidence type="ECO:0000256" key="8">
    <source>
        <dbReference type="SAM" id="MobiDB-lite"/>
    </source>
</evidence>
<feature type="signal peptide" evidence="9">
    <location>
        <begin position="1"/>
        <end position="37"/>
    </location>
</feature>
<comment type="similarity">
    <text evidence="7">Belongs to the glycosyl hydrolase 5 (cellulase A) family.</text>
</comment>